<gene>
    <name evidence="2" type="ORF">KP509_10G061800</name>
</gene>
<dbReference type="AlphaFoldDB" id="A0A8T2U5H2"/>
<sequence length="608" mass="69379">MEPGIEQPAERILSLLSSILFFPAAEVAPAEHVEVQTCREQILLCMEKLREYPLVQKEMLASLHNWSRENMEMDILALMETLQKACRNVTESLNSEDGDPRGMHNPKTIIETMAQMCEIMKTLIAGFGHVHGTIPSQCVMSVRCSSAASRRFRRTAGGQPEEVQSLIDKYALKATCAEIKLAESVDECNSLRKEMAKSSHERDSHSADECISLRKESENLRIELEKSVDKCESRRKAATQSVDECISLRREVANLRRELAESVDECGSQRREAAKSAEECISLRRELARSVEEFESLRREAARSVDECTSLGYSVVDSGLSNVEEPTLALLQSCISTVEIAIRQCADEMIALQESAGSVTCNLYDVMRKVRRQKEHGESRRLLYDKIAWQAVLSECMFRAFEDPSFMLKHTALFKELVTKKKGRFRYYMSVKDMDPHDLYGQDKSFFEFVHHKKELLKSLFIKHLTYRGLFAADLKILDEIPSTFLGLGHRVWRLHKLAFPFEPLHAEIFQVEKDSIFMGNYMFEPDDICRQQSQPARAGRTVAFAFEPLHAEIEIEDNVLFEDYIFRRQQSQPARARRTVALMLLPGFTLGNSIIKAKVCCMESLIS</sequence>
<keyword evidence="3" id="KW-1185">Reference proteome</keyword>
<proteinExistence type="predicted"/>
<dbReference type="EMBL" id="CM035415">
    <property type="protein sequence ID" value="KAH7427819.1"/>
    <property type="molecule type" value="Genomic_DNA"/>
</dbReference>
<dbReference type="GO" id="GO:0009639">
    <property type="term" value="P:response to red or far red light"/>
    <property type="evidence" value="ECO:0007669"/>
    <property type="project" value="InterPro"/>
</dbReference>
<protein>
    <submittedName>
        <fullName evidence="2">Uncharacterized protein</fullName>
    </submittedName>
</protein>
<dbReference type="InterPro" id="IPR040225">
    <property type="entry name" value="GIL1-like"/>
</dbReference>
<keyword evidence="1" id="KW-0175">Coiled coil</keyword>
<evidence type="ECO:0000256" key="1">
    <source>
        <dbReference type="SAM" id="Coils"/>
    </source>
</evidence>
<dbReference type="PANTHER" id="PTHR31161">
    <property type="entry name" value="PROTEIN GRAVITROPIC IN THE LIGHT 1"/>
    <property type="match status" value="1"/>
</dbReference>
<dbReference type="Proteomes" id="UP000825935">
    <property type="component" value="Chromosome 10"/>
</dbReference>
<dbReference type="GO" id="GO:0009959">
    <property type="term" value="P:negative gravitropism"/>
    <property type="evidence" value="ECO:0007669"/>
    <property type="project" value="InterPro"/>
</dbReference>
<comment type="caution">
    <text evidence="2">The sequence shown here is derived from an EMBL/GenBank/DDBJ whole genome shotgun (WGS) entry which is preliminary data.</text>
</comment>
<evidence type="ECO:0000313" key="3">
    <source>
        <dbReference type="Proteomes" id="UP000825935"/>
    </source>
</evidence>
<reference evidence="2" key="1">
    <citation type="submission" date="2021-08" db="EMBL/GenBank/DDBJ databases">
        <title>WGS assembly of Ceratopteris richardii.</title>
        <authorList>
            <person name="Marchant D.B."/>
            <person name="Chen G."/>
            <person name="Jenkins J."/>
            <person name="Shu S."/>
            <person name="Leebens-Mack J."/>
            <person name="Grimwood J."/>
            <person name="Schmutz J."/>
            <person name="Soltis P."/>
            <person name="Soltis D."/>
            <person name="Chen Z.-H."/>
        </authorList>
    </citation>
    <scope>NUCLEOTIDE SEQUENCE</scope>
    <source>
        <strain evidence="2">Whitten #5841</strain>
        <tissue evidence="2">Leaf</tissue>
    </source>
</reference>
<name>A0A8T2U5H2_CERRI</name>
<accession>A0A8T2U5H2</accession>
<feature type="coiled-coil region" evidence="1">
    <location>
        <begin position="214"/>
        <end position="300"/>
    </location>
</feature>
<organism evidence="2 3">
    <name type="scientific">Ceratopteris richardii</name>
    <name type="common">Triangle waterfern</name>
    <dbReference type="NCBI Taxonomy" id="49495"/>
    <lineage>
        <taxon>Eukaryota</taxon>
        <taxon>Viridiplantae</taxon>
        <taxon>Streptophyta</taxon>
        <taxon>Embryophyta</taxon>
        <taxon>Tracheophyta</taxon>
        <taxon>Polypodiopsida</taxon>
        <taxon>Polypodiidae</taxon>
        <taxon>Polypodiales</taxon>
        <taxon>Pteridineae</taxon>
        <taxon>Pteridaceae</taxon>
        <taxon>Parkerioideae</taxon>
        <taxon>Ceratopteris</taxon>
    </lineage>
</organism>
<evidence type="ECO:0000313" key="2">
    <source>
        <dbReference type="EMBL" id="KAH7427819.1"/>
    </source>
</evidence>